<dbReference type="InterPro" id="IPR010388">
    <property type="entry name" value="Anaerobic_Co-chelatase"/>
</dbReference>
<dbReference type="Proteomes" id="UP000017590">
    <property type="component" value="Chromosome"/>
</dbReference>
<dbReference type="PANTHER" id="PTHR33542:SF3">
    <property type="entry name" value="SIROHYDROCHLORIN FERROCHELATASE, CHLOROPLASTIC"/>
    <property type="match status" value="1"/>
</dbReference>
<dbReference type="CDD" id="cd03413">
    <property type="entry name" value="CbiK_C"/>
    <property type="match status" value="1"/>
</dbReference>
<reference evidence="2" key="1">
    <citation type="journal article" date="2014" name="Biotechnol. Biofuels">
        <title>Comparison of single-molecule sequencing and hybrid approaches for finishing the genome of Clostridium autoethanogenum and analysis of CRISPR systems in industrial relevant Clostridia.</title>
        <authorList>
            <person name="Brown S.D."/>
            <person name="Nagaraju S."/>
            <person name="Utturkar S."/>
            <person name="De Tissera S."/>
            <person name="Segovia S."/>
            <person name="Mitchell W."/>
            <person name="Land M.L."/>
            <person name="Dassanayake A."/>
            <person name="Kopke M."/>
        </authorList>
    </citation>
    <scope>NUCLEOTIDE SEQUENCE [LARGE SCALE GENOMIC DNA]</scope>
    <source>
        <strain evidence="2">DSM 10061</strain>
    </source>
</reference>
<dbReference type="EMBL" id="CP006763">
    <property type="protein sequence ID" value="AGY75338.1"/>
    <property type="molecule type" value="Genomic_DNA"/>
</dbReference>
<protein>
    <submittedName>
        <fullName evidence="1">Sirohydrochlorin cobaltochelatase</fullName>
    </submittedName>
</protein>
<dbReference type="Gene3D" id="3.40.50.1400">
    <property type="match status" value="2"/>
</dbReference>
<gene>
    <name evidence="1" type="ORF">CAETHG_1113</name>
</gene>
<dbReference type="SUPFAM" id="SSF53800">
    <property type="entry name" value="Chelatase"/>
    <property type="match status" value="1"/>
</dbReference>
<accession>A0ABN4BCC1</accession>
<dbReference type="CDD" id="cd03412">
    <property type="entry name" value="CbiK_N"/>
    <property type="match status" value="1"/>
</dbReference>
<dbReference type="Pfam" id="PF06180">
    <property type="entry name" value="CbiK"/>
    <property type="match status" value="1"/>
</dbReference>
<sequence length="274" mass="31221">MKEAKRGILVVSFGTSILETLKNCIEDTENEIKNEFKGYAVRRAFTSGIIIKKLKNQKGIYIDTVPEALDKMKNEGFREVYVQPLHIMPGDEYDKVVRCINEYQGSFGKLVLGRPVLYRQSDYVIAARALEKQLPPLSQNEAVVLMGHGSSHHSNSSYALFQYVLDDLKIRNIFIATVEGYPEIDNVIPKLKKNNIEKVTLMPFMLVAGDHATNDMAGEDKDSWKQILESKGFEINTYLHGLGENKAFQEIYVQHIRDCIEGNPLMDEKMKVRM</sequence>
<keyword evidence="2" id="KW-1185">Reference proteome</keyword>
<organism evidence="1 2">
    <name type="scientific">Clostridium autoethanogenum DSM 10061</name>
    <dbReference type="NCBI Taxonomy" id="1341692"/>
    <lineage>
        <taxon>Bacteria</taxon>
        <taxon>Bacillati</taxon>
        <taxon>Bacillota</taxon>
        <taxon>Clostridia</taxon>
        <taxon>Eubacteriales</taxon>
        <taxon>Clostridiaceae</taxon>
        <taxon>Clostridium</taxon>
    </lineage>
</organism>
<dbReference type="RefSeq" id="WP_023162136.1">
    <property type="nucleotide sequence ID" value="NC_022592.1"/>
</dbReference>
<evidence type="ECO:0000313" key="2">
    <source>
        <dbReference type="Proteomes" id="UP000017590"/>
    </source>
</evidence>
<name>A0ABN4BCC1_9CLOT</name>
<dbReference type="InterPro" id="IPR050963">
    <property type="entry name" value="Sirohydro_Cobaltochel/CbiX"/>
</dbReference>
<dbReference type="PANTHER" id="PTHR33542">
    <property type="entry name" value="SIROHYDROCHLORIN FERROCHELATASE, CHLOROPLASTIC"/>
    <property type="match status" value="1"/>
</dbReference>
<evidence type="ECO:0000313" key="1">
    <source>
        <dbReference type="EMBL" id="AGY75338.1"/>
    </source>
</evidence>
<proteinExistence type="predicted"/>
<dbReference type="PIRSF" id="PIRSF033579">
    <property type="entry name" value="Anaer_Co_chel"/>
    <property type="match status" value="1"/>
</dbReference>